<dbReference type="InterPro" id="IPR017896">
    <property type="entry name" value="4Fe4S_Fe-S-bd"/>
</dbReference>
<evidence type="ECO:0000256" key="2">
    <source>
        <dbReference type="ARBA" id="ARBA00022723"/>
    </source>
</evidence>
<keyword evidence="1" id="KW-0004">4Fe-4S</keyword>
<dbReference type="AlphaFoldDB" id="A0A1F7S091"/>
<evidence type="ECO:0000259" key="5">
    <source>
        <dbReference type="PROSITE" id="PS51379"/>
    </source>
</evidence>
<feature type="domain" description="4Fe-4S ferredoxin-type" evidence="5">
    <location>
        <begin position="115"/>
        <end position="146"/>
    </location>
</feature>
<dbReference type="InterPro" id="IPR050954">
    <property type="entry name" value="ET_IronSulfur_Cluster-Binding"/>
</dbReference>
<name>A0A1F7S091_9BACT</name>
<evidence type="ECO:0000256" key="3">
    <source>
        <dbReference type="ARBA" id="ARBA00023004"/>
    </source>
</evidence>
<accession>A0A1F7S091</accession>
<gene>
    <name evidence="6" type="ORF">A2W05_09560</name>
</gene>
<dbReference type="PROSITE" id="PS00198">
    <property type="entry name" value="4FE4S_FER_1"/>
    <property type="match status" value="1"/>
</dbReference>
<dbReference type="Pfam" id="PF13247">
    <property type="entry name" value="Fer4_11"/>
    <property type="match status" value="1"/>
</dbReference>
<organism evidence="6 7">
    <name type="scientific">Candidatus Schekmanbacteria bacterium RBG_16_38_10</name>
    <dbReference type="NCBI Taxonomy" id="1817879"/>
    <lineage>
        <taxon>Bacteria</taxon>
        <taxon>Candidatus Schekmaniibacteriota</taxon>
    </lineage>
</organism>
<reference evidence="6 7" key="1">
    <citation type="journal article" date="2016" name="Nat. Commun.">
        <title>Thousands of microbial genomes shed light on interconnected biogeochemical processes in an aquifer system.</title>
        <authorList>
            <person name="Anantharaman K."/>
            <person name="Brown C.T."/>
            <person name="Hug L.A."/>
            <person name="Sharon I."/>
            <person name="Castelle C.J."/>
            <person name="Probst A.J."/>
            <person name="Thomas B.C."/>
            <person name="Singh A."/>
            <person name="Wilkins M.J."/>
            <person name="Karaoz U."/>
            <person name="Brodie E.L."/>
            <person name="Williams K.H."/>
            <person name="Hubbard S.S."/>
            <person name="Banfield J.F."/>
        </authorList>
    </citation>
    <scope>NUCLEOTIDE SEQUENCE [LARGE SCALE GENOMIC DNA]</scope>
</reference>
<dbReference type="GO" id="GO:0051539">
    <property type="term" value="F:4 iron, 4 sulfur cluster binding"/>
    <property type="evidence" value="ECO:0007669"/>
    <property type="project" value="UniProtKB-KW"/>
</dbReference>
<dbReference type="InterPro" id="IPR017900">
    <property type="entry name" value="4Fe4S_Fe_S_CS"/>
</dbReference>
<dbReference type="PANTHER" id="PTHR43177:SF3">
    <property type="entry name" value="PROTEIN NRFC HOMOLOG"/>
    <property type="match status" value="1"/>
</dbReference>
<evidence type="ECO:0000256" key="1">
    <source>
        <dbReference type="ARBA" id="ARBA00022485"/>
    </source>
</evidence>
<keyword evidence="4" id="KW-0411">Iron-sulfur</keyword>
<dbReference type="Gene3D" id="3.30.70.20">
    <property type="match status" value="2"/>
</dbReference>
<evidence type="ECO:0000256" key="4">
    <source>
        <dbReference type="ARBA" id="ARBA00023014"/>
    </source>
</evidence>
<feature type="domain" description="4Fe-4S ferredoxin-type" evidence="5">
    <location>
        <begin position="70"/>
        <end position="101"/>
    </location>
</feature>
<proteinExistence type="predicted"/>
<protein>
    <submittedName>
        <fullName evidence="6">Twin-arginine translocation pathway signal protein</fullName>
    </submittedName>
</protein>
<dbReference type="EMBL" id="MGDE01000050">
    <property type="protein sequence ID" value="OGL47236.1"/>
    <property type="molecule type" value="Genomic_DNA"/>
</dbReference>
<dbReference type="PROSITE" id="PS51379">
    <property type="entry name" value="4FE4S_FER_2"/>
    <property type="match status" value="3"/>
</dbReference>
<evidence type="ECO:0000313" key="6">
    <source>
        <dbReference type="EMBL" id="OGL47236.1"/>
    </source>
</evidence>
<dbReference type="Proteomes" id="UP000178797">
    <property type="component" value="Unassembled WGS sequence"/>
</dbReference>
<keyword evidence="2" id="KW-0479">Metal-binding</keyword>
<comment type="caution">
    <text evidence="6">The sequence shown here is derived from an EMBL/GenBank/DDBJ whole genome shotgun (WGS) entry which is preliminary data.</text>
</comment>
<dbReference type="SUPFAM" id="SSF54862">
    <property type="entry name" value="4Fe-4S ferredoxins"/>
    <property type="match status" value="1"/>
</dbReference>
<sequence>MKFPKLDLENLKKENSDSVSMVERREFLKIGLVITGVFAGGTILSAISNMNKVYASLEEAAEKYPYKPHYSMMIRQNRCIDCERCMEACIITNDVPEYGYRTMILQRDVPDAIGQKREFIPVLCNQCNNPPCVRACPVKATYKDKQNGIVMVNYKKCIGCKVCVMACPYNARYFNEEKHSIDKCNFCFDTRLSKGEKLTACAAACPAGVRIFGDLSEPDSEVYKLVHQIEKPVWVIRPEVGAKPNVFYMKG</sequence>
<dbReference type="CDD" id="cd10551">
    <property type="entry name" value="PsrB"/>
    <property type="match status" value="1"/>
</dbReference>
<keyword evidence="3" id="KW-0408">Iron</keyword>
<dbReference type="GO" id="GO:0046872">
    <property type="term" value="F:metal ion binding"/>
    <property type="evidence" value="ECO:0007669"/>
    <property type="project" value="UniProtKB-KW"/>
</dbReference>
<dbReference type="PANTHER" id="PTHR43177">
    <property type="entry name" value="PROTEIN NRFC"/>
    <property type="match status" value="1"/>
</dbReference>
<feature type="domain" description="4Fe-4S ferredoxin-type" evidence="5">
    <location>
        <begin position="148"/>
        <end position="177"/>
    </location>
</feature>
<evidence type="ECO:0000313" key="7">
    <source>
        <dbReference type="Proteomes" id="UP000178797"/>
    </source>
</evidence>